<dbReference type="GO" id="GO:0032993">
    <property type="term" value="C:protein-DNA complex"/>
    <property type="evidence" value="ECO:0007669"/>
    <property type="project" value="TreeGrafter"/>
</dbReference>
<dbReference type="InterPro" id="IPR016032">
    <property type="entry name" value="Sig_transdc_resp-reg_C-effctor"/>
</dbReference>
<evidence type="ECO:0000259" key="12">
    <source>
        <dbReference type="PROSITE" id="PS51755"/>
    </source>
</evidence>
<dbReference type="InterPro" id="IPR036388">
    <property type="entry name" value="WH-like_DNA-bd_sf"/>
</dbReference>
<evidence type="ECO:0000256" key="5">
    <source>
        <dbReference type="ARBA" id="ARBA00023015"/>
    </source>
</evidence>
<dbReference type="Proteomes" id="UP000030021">
    <property type="component" value="Unassembled WGS sequence"/>
</dbReference>
<dbReference type="Gene3D" id="1.10.10.10">
    <property type="entry name" value="Winged helix-like DNA-binding domain superfamily/Winged helix DNA-binding domain"/>
    <property type="match status" value="1"/>
</dbReference>
<dbReference type="eggNOG" id="COG0745">
    <property type="taxonomic scope" value="Bacteria"/>
</dbReference>
<keyword evidence="2" id="KW-0963">Cytoplasm</keyword>
<evidence type="ECO:0000259" key="11">
    <source>
        <dbReference type="PROSITE" id="PS50110"/>
    </source>
</evidence>
<dbReference type="EMBL" id="AONH01000013">
    <property type="protein sequence ID" value="KGM87532.1"/>
    <property type="molecule type" value="Genomic_DNA"/>
</dbReference>
<dbReference type="PATRIC" id="fig|1288298.3.peg.2279"/>
<dbReference type="Gene3D" id="6.10.250.690">
    <property type="match status" value="1"/>
</dbReference>
<dbReference type="SMART" id="SM00448">
    <property type="entry name" value="REC"/>
    <property type="match status" value="1"/>
</dbReference>
<dbReference type="InterPro" id="IPR001789">
    <property type="entry name" value="Sig_transdc_resp-reg_receiver"/>
</dbReference>
<keyword evidence="4" id="KW-0902">Two-component regulatory system</keyword>
<proteinExistence type="predicted"/>
<dbReference type="GO" id="GO:0000976">
    <property type="term" value="F:transcription cis-regulatory region binding"/>
    <property type="evidence" value="ECO:0007669"/>
    <property type="project" value="TreeGrafter"/>
</dbReference>
<evidence type="ECO:0000313" key="13">
    <source>
        <dbReference type="EMBL" id="KGM87532.1"/>
    </source>
</evidence>
<evidence type="ECO:0000256" key="6">
    <source>
        <dbReference type="ARBA" id="ARBA00023125"/>
    </source>
</evidence>
<feature type="DNA-binding region" description="OmpR/PhoB-type" evidence="10">
    <location>
        <begin position="159"/>
        <end position="259"/>
    </location>
</feature>
<evidence type="ECO:0000256" key="3">
    <source>
        <dbReference type="ARBA" id="ARBA00022553"/>
    </source>
</evidence>
<comment type="caution">
    <text evidence="13">The sequence shown here is derived from an EMBL/GenBank/DDBJ whole genome shotgun (WGS) entry which is preliminary data.</text>
</comment>
<keyword evidence="7" id="KW-0804">Transcription</keyword>
<keyword evidence="6 10" id="KW-0238">DNA-binding</keyword>
<dbReference type="Pfam" id="PF00486">
    <property type="entry name" value="Trans_reg_C"/>
    <property type="match status" value="1"/>
</dbReference>
<dbReference type="GO" id="GO:0006355">
    <property type="term" value="P:regulation of DNA-templated transcription"/>
    <property type="evidence" value="ECO:0007669"/>
    <property type="project" value="InterPro"/>
</dbReference>
<evidence type="ECO:0000313" key="14">
    <source>
        <dbReference type="Proteomes" id="UP000030021"/>
    </source>
</evidence>
<keyword evidence="5" id="KW-0805">Transcription regulation</keyword>
<dbReference type="SUPFAM" id="SSF52172">
    <property type="entry name" value="CheY-like"/>
    <property type="match status" value="1"/>
</dbReference>
<name>A0A0A0HI79_9RHOB</name>
<dbReference type="STRING" id="215743.ROSMUCSMR3_02962"/>
<dbReference type="SUPFAM" id="SSF46894">
    <property type="entry name" value="C-terminal effector domain of the bipartite response regulators"/>
    <property type="match status" value="1"/>
</dbReference>
<dbReference type="GO" id="GO:0000156">
    <property type="term" value="F:phosphorelay response regulator activity"/>
    <property type="evidence" value="ECO:0007669"/>
    <property type="project" value="TreeGrafter"/>
</dbReference>
<dbReference type="CDD" id="cd00383">
    <property type="entry name" value="trans_reg_C"/>
    <property type="match status" value="1"/>
</dbReference>
<evidence type="ECO:0000256" key="10">
    <source>
        <dbReference type="PROSITE-ProRule" id="PRU01091"/>
    </source>
</evidence>
<comment type="subcellular location">
    <subcellularLocation>
        <location evidence="1">Cytoplasm</location>
    </subcellularLocation>
</comment>
<dbReference type="Pfam" id="PF00072">
    <property type="entry name" value="Response_reg"/>
    <property type="match status" value="1"/>
</dbReference>
<reference evidence="13 14" key="1">
    <citation type="submission" date="2013-01" db="EMBL/GenBank/DDBJ databases">
        <authorList>
            <person name="Fiebig A."/>
            <person name="Goeker M."/>
            <person name="Klenk H.-P.P."/>
        </authorList>
    </citation>
    <scope>NUCLEOTIDE SEQUENCE [LARGE SCALE GENOMIC DNA]</scope>
    <source>
        <strain evidence="13 14">DSM 17069</strain>
    </source>
</reference>
<dbReference type="PROSITE" id="PS50110">
    <property type="entry name" value="RESPONSE_REGULATORY"/>
    <property type="match status" value="1"/>
</dbReference>
<sequence length="262" mass="29523">MNTSEGRHERTGLNCEKILTGGNHAESATVARPAHIVIIEDEPVTRTTLAEYLTSHGYTVTAFDSAERAETMLDSDRADLLLVDITLDGKDGLQITREQRARSDIGIILTTSLSDDVDRIVGLELGADDYVCKPFNRRELLARIKNLLRRTEVQRRLSRQTLRFHGFTFAFATRQLTGPDGQPIRLTRAEYEVLAELLRHPGAVLSRERLMTMITHRQEHPDARTVDVIIRRLRTKLEEDPGAPRLITTAHGEGYVFTATLD</sequence>
<dbReference type="HOGENOM" id="CLU_000445_30_4_5"/>
<gene>
    <name evidence="13" type="ORF">rosmuc_02268</name>
</gene>
<dbReference type="AlphaFoldDB" id="A0A0A0HI79"/>
<evidence type="ECO:0000256" key="7">
    <source>
        <dbReference type="ARBA" id="ARBA00023163"/>
    </source>
</evidence>
<organism evidence="13 14">
    <name type="scientific">Roseovarius mucosus DSM 17069</name>
    <dbReference type="NCBI Taxonomy" id="1288298"/>
    <lineage>
        <taxon>Bacteria</taxon>
        <taxon>Pseudomonadati</taxon>
        <taxon>Pseudomonadota</taxon>
        <taxon>Alphaproteobacteria</taxon>
        <taxon>Rhodobacterales</taxon>
        <taxon>Roseobacteraceae</taxon>
        <taxon>Roseovarius</taxon>
    </lineage>
</organism>
<keyword evidence="3 9" id="KW-0597">Phosphoprotein</keyword>
<accession>A0A0A0HI79</accession>
<evidence type="ECO:0000256" key="4">
    <source>
        <dbReference type="ARBA" id="ARBA00023012"/>
    </source>
</evidence>
<dbReference type="InterPro" id="IPR039420">
    <property type="entry name" value="WalR-like"/>
</dbReference>
<feature type="domain" description="OmpR/PhoB-type" evidence="12">
    <location>
        <begin position="159"/>
        <end position="259"/>
    </location>
</feature>
<dbReference type="GO" id="GO:0005829">
    <property type="term" value="C:cytosol"/>
    <property type="evidence" value="ECO:0007669"/>
    <property type="project" value="TreeGrafter"/>
</dbReference>
<evidence type="ECO:0000256" key="2">
    <source>
        <dbReference type="ARBA" id="ARBA00022490"/>
    </source>
</evidence>
<feature type="domain" description="Response regulatory" evidence="11">
    <location>
        <begin position="35"/>
        <end position="148"/>
    </location>
</feature>
<evidence type="ECO:0000256" key="9">
    <source>
        <dbReference type="PROSITE-ProRule" id="PRU00169"/>
    </source>
</evidence>
<dbReference type="SMART" id="SM00862">
    <property type="entry name" value="Trans_reg_C"/>
    <property type="match status" value="1"/>
</dbReference>
<evidence type="ECO:0000256" key="8">
    <source>
        <dbReference type="ARBA" id="ARBA00067337"/>
    </source>
</evidence>
<dbReference type="Gene3D" id="3.40.50.2300">
    <property type="match status" value="1"/>
</dbReference>
<protein>
    <recommendedName>
        <fullName evidence="8">Regulatory protein VirG</fullName>
    </recommendedName>
</protein>
<dbReference type="PROSITE" id="PS51755">
    <property type="entry name" value="OMPR_PHOB"/>
    <property type="match status" value="1"/>
</dbReference>
<dbReference type="PANTHER" id="PTHR48111:SF58">
    <property type="entry name" value="TORCAD OPERON TRANSCRIPTIONAL REGULATORY PROTEIN TORR"/>
    <property type="match status" value="1"/>
</dbReference>
<dbReference type="InterPro" id="IPR001867">
    <property type="entry name" value="OmpR/PhoB-type_DNA-bd"/>
</dbReference>
<dbReference type="InterPro" id="IPR011006">
    <property type="entry name" value="CheY-like_superfamily"/>
</dbReference>
<dbReference type="FunFam" id="1.10.10.10:FF:000099">
    <property type="entry name" value="Two-component system response regulator TorR"/>
    <property type="match status" value="1"/>
</dbReference>
<dbReference type="PANTHER" id="PTHR48111">
    <property type="entry name" value="REGULATOR OF RPOS"/>
    <property type="match status" value="1"/>
</dbReference>
<evidence type="ECO:0000256" key="1">
    <source>
        <dbReference type="ARBA" id="ARBA00004496"/>
    </source>
</evidence>
<feature type="modified residue" description="4-aspartylphosphate" evidence="9">
    <location>
        <position position="84"/>
    </location>
</feature>